<gene>
    <name evidence="8" type="ORF">POM88_019522</name>
</gene>
<evidence type="ECO:0000256" key="4">
    <source>
        <dbReference type="ARBA" id="ARBA00023034"/>
    </source>
</evidence>
<keyword evidence="4" id="KW-0333">Golgi apparatus</keyword>
<dbReference type="InterPro" id="IPR051026">
    <property type="entry name" value="PI/PC_transfer"/>
</dbReference>
<dbReference type="InterPro" id="IPR011074">
    <property type="entry name" value="CRAL/TRIO_N_dom"/>
</dbReference>
<dbReference type="EMBL" id="JAUIZM010000005">
    <property type="protein sequence ID" value="KAK1381787.1"/>
    <property type="molecule type" value="Genomic_DNA"/>
</dbReference>
<dbReference type="GO" id="GO:0000139">
    <property type="term" value="C:Golgi membrane"/>
    <property type="evidence" value="ECO:0007669"/>
    <property type="project" value="UniProtKB-SubCell"/>
</dbReference>
<dbReference type="InterPro" id="IPR036273">
    <property type="entry name" value="CRAL/TRIO_N_dom_sf"/>
</dbReference>
<keyword evidence="6" id="KW-0175">Coiled coil</keyword>
<evidence type="ECO:0000259" key="7">
    <source>
        <dbReference type="PROSITE" id="PS50191"/>
    </source>
</evidence>
<feature type="coiled-coil region" evidence="6">
    <location>
        <begin position="347"/>
        <end position="374"/>
    </location>
</feature>
<comment type="subcellular location">
    <subcellularLocation>
        <location evidence="1">Cell membrane</location>
        <topology evidence="1">Peripheral membrane protein</topology>
    </subcellularLocation>
    <subcellularLocation>
        <location evidence="2">Golgi apparatus membrane</location>
        <topology evidence="2">Peripheral membrane protein</topology>
    </subcellularLocation>
</comment>
<dbReference type="PANTHER" id="PTHR45657:SF50">
    <property type="entry name" value="PHOSPHATIDYLINOSITOL_PHOSPHATIDYLCHOLINE TRANSFER PROTEIN SFH11"/>
    <property type="match status" value="1"/>
</dbReference>
<dbReference type="Gene3D" id="3.40.525.10">
    <property type="entry name" value="CRAL-TRIO lipid binding domain"/>
    <property type="match status" value="1"/>
</dbReference>
<evidence type="ECO:0000256" key="5">
    <source>
        <dbReference type="ARBA" id="ARBA00038020"/>
    </source>
</evidence>
<dbReference type="CDD" id="cd00170">
    <property type="entry name" value="SEC14"/>
    <property type="match status" value="1"/>
</dbReference>
<dbReference type="AlphaFoldDB" id="A0AAD8I9L2"/>
<dbReference type="SMART" id="SM01100">
    <property type="entry name" value="CRAL_TRIO_N"/>
    <property type="match status" value="1"/>
</dbReference>
<keyword evidence="3" id="KW-0653">Protein transport</keyword>
<dbReference type="SMART" id="SM00516">
    <property type="entry name" value="SEC14"/>
    <property type="match status" value="1"/>
</dbReference>
<proteinExistence type="inferred from homology"/>
<evidence type="ECO:0000256" key="1">
    <source>
        <dbReference type="ARBA" id="ARBA00004202"/>
    </source>
</evidence>
<dbReference type="PROSITE" id="PS50191">
    <property type="entry name" value="CRAL_TRIO"/>
    <property type="match status" value="1"/>
</dbReference>
<dbReference type="PANTHER" id="PTHR45657">
    <property type="entry name" value="CRAL-TRIO DOMAIN-CONTAINING PROTEIN YKL091C-RELATED"/>
    <property type="match status" value="1"/>
</dbReference>
<dbReference type="InterPro" id="IPR036865">
    <property type="entry name" value="CRAL-TRIO_dom_sf"/>
</dbReference>
<protein>
    <submittedName>
        <fullName evidence="8">Phosphatidylinositol/phosphatidylcholine transfer protein SFH11</fullName>
    </submittedName>
</protein>
<evidence type="ECO:0000313" key="8">
    <source>
        <dbReference type="EMBL" id="KAK1381787.1"/>
    </source>
</evidence>
<dbReference type="SUPFAM" id="SSF52087">
    <property type="entry name" value="CRAL/TRIO domain"/>
    <property type="match status" value="1"/>
</dbReference>
<dbReference type="Proteomes" id="UP001237642">
    <property type="component" value="Unassembled WGS sequence"/>
</dbReference>
<dbReference type="Gene3D" id="1.10.8.20">
    <property type="entry name" value="N-terminal domain of phosphatidylinositol transfer protein sec14p"/>
    <property type="match status" value="1"/>
</dbReference>
<evidence type="ECO:0000256" key="3">
    <source>
        <dbReference type="ARBA" id="ARBA00022927"/>
    </source>
</evidence>
<accession>A0AAD8I9L2</accession>
<dbReference type="GO" id="GO:0005886">
    <property type="term" value="C:plasma membrane"/>
    <property type="evidence" value="ECO:0007669"/>
    <property type="project" value="UniProtKB-SubCell"/>
</dbReference>
<dbReference type="GO" id="GO:0015031">
    <property type="term" value="P:protein transport"/>
    <property type="evidence" value="ECO:0007669"/>
    <property type="project" value="UniProtKB-KW"/>
</dbReference>
<reference evidence="8" key="2">
    <citation type="submission" date="2023-05" db="EMBL/GenBank/DDBJ databases">
        <authorList>
            <person name="Schelkunov M.I."/>
        </authorList>
    </citation>
    <scope>NUCLEOTIDE SEQUENCE</scope>
    <source>
        <strain evidence="8">Hsosn_3</strain>
        <tissue evidence="8">Leaf</tissue>
    </source>
</reference>
<name>A0AAD8I9L2_9APIA</name>
<evidence type="ECO:0000313" key="9">
    <source>
        <dbReference type="Proteomes" id="UP001237642"/>
    </source>
</evidence>
<comment type="caution">
    <text evidence="8">The sequence shown here is derived from an EMBL/GenBank/DDBJ whole genome shotgun (WGS) entry which is preliminary data.</text>
</comment>
<keyword evidence="9" id="KW-1185">Reference proteome</keyword>
<evidence type="ECO:0000256" key="2">
    <source>
        <dbReference type="ARBA" id="ARBA00004395"/>
    </source>
</evidence>
<dbReference type="PRINTS" id="PR00180">
    <property type="entry name" value="CRETINALDHBP"/>
</dbReference>
<feature type="domain" description="CRAL-TRIO" evidence="7">
    <location>
        <begin position="91"/>
        <end position="265"/>
    </location>
</feature>
<reference evidence="8" key="1">
    <citation type="submission" date="2023-02" db="EMBL/GenBank/DDBJ databases">
        <title>Genome of toxic invasive species Heracleum sosnowskyi carries increased number of genes despite the absence of recent whole-genome duplications.</title>
        <authorList>
            <person name="Schelkunov M."/>
            <person name="Shtratnikova V."/>
            <person name="Makarenko M."/>
            <person name="Klepikova A."/>
            <person name="Omelchenko D."/>
            <person name="Novikova G."/>
            <person name="Obukhova E."/>
            <person name="Bogdanov V."/>
            <person name="Penin A."/>
            <person name="Logacheva M."/>
        </authorList>
    </citation>
    <scope>NUCLEOTIDE SEQUENCE</scope>
    <source>
        <strain evidence="8">Hsosn_3</strain>
        <tissue evidence="8">Leaf</tissue>
    </source>
</reference>
<evidence type="ECO:0000256" key="6">
    <source>
        <dbReference type="SAM" id="Coils"/>
    </source>
</evidence>
<dbReference type="SUPFAM" id="SSF46938">
    <property type="entry name" value="CRAL/TRIO N-terminal domain"/>
    <property type="match status" value="1"/>
</dbReference>
<dbReference type="InterPro" id="IPR001251">
    <property type="entry name" value="CRAL-TRIO_dom"/>
</dbReference>
<dbReference type="Pfam" id="PF00650">
    <property type="entry name" value="CRAL_TRIO"/>
    <property type="match status" value="1"/>
</dbReference>
<organism evidence="8 9">
    <name type="scientific">Heracleum sosnowskyi</name>
    <dbReference type="NCBI Taxonomy" id="360622"/>
    <lineage>
        <taxon>Eukaryota</taxon>
        <taxon>Viridiplantae</taxon>
        <taxon>Streptophyta</taxon>
        <taxon>Embryophyta</taxon>
        <taxon>Tracheophyta</taxon>
        <taxon>Spermatophyta</taxon>
        <taxon>Magnoliopsida</taxon>
        <taxon>eudicotyledons</taxon>
        <taxon>Gunneridae</taxon>
        <taxon>Pentapetalae</taxon>
        <taxon>asterids</taxon>
        <taxon>campanulids</taxon>
        <taxon>Apiales</taxon>
        <taxon>Apiaceae</taxon>
        <taxon>Apioideae</taxon>
        <taxon>apioid superclade</taxon>
        <taxon>Tordylieae</taxon>
        <taxon>Tordyliinae</taxon>
        <taxon>Heracleum</taxon>
    </lineage>
</organism>
<sequence>MMKGTVKSQSVRHGFEAPHDSKEEVLVESLRKMVSLDGVVLQKHNDYYTLLRFLRMKDFDLLKAKDAFLNYLKWRREYDVDAICKEFKFEEYRELKICYPHGYHGVDRCGRPVYIERTGSVDLNALLQITTIERFLKYHVSEQEKTLSWRFPSCSIAAKRHIASSTTILDVKGVGMSNFTKPARNLFMELQKIDSNYYPGTLHQVFVVNAGSGFRALWKVLRAFLDARTLAKIQVLGRNYTSKLLEVIDPSNLPTFLGGNCTCSESGGCHFSDKGPWNDPDIMRLLQEMIDAEERKHNGESSSATTNENIHTDMNNIYIKDVFDVSPAENTDSEGVTVIDKPLLLKLQALEAALKDAKKQIQMLETSIEGTKTVLTGLNQHMEELLGKNN</sequence>
<keyword evidence="3" id="KW-0813">Transport</keyword>
<comment type="similarity">
    <text evidence="5">Belongs to the SFH family.</text>
</comment>